<dbReference type="Pfam" id="PF21259">
    <property type="entry name" value="Rgg_C"/>
    <property type="match status" value="1"/>
</dbReference>
<evidence type="ECO:0000259" key="1">
    <source>
        <dbReference type="PROSITE" id="PS50943"/>
    </source>
</evidence>
<dbReference type="CDD" id="cd00093">
    <property type="entry name" value="HTH_XRE"/>
    <property type="match status" value="1"/>
</dbReference>
<dbReference type="Proteomes" id="UP001249945">
    <property type="component" value="Unassembled WGS sequence"/>
</dbReference>
<dbReference type="InterPro" id="IPR001387">
    <property type="entry name" value="Cro/C1-type_HTH"/>
</dbReference>
<accession>A0AAW8R6V6</accession>
<dbReference type="NCBIfam" id="TIGR01716">
    <property type="entry name" value="RGG_Cterm"/>
    <property type="match status" value="1"/>
</dbReference>
<comment type="caution">
    <text evidence="2">The sequence shown here is derived from an EMBL/GenBank/DDBJ whole genome shotgun (WGS) entry which is preliminary data.</text>
</comment>
<dbReference type="EMBL" id="JALRMR010000002">
    <property type="protein sequence ID" value="MDT1973167.1"/>
    <property type="molecule type" value="Genomic_DNA"/>
</dbReference>
<dbReference type="InterPro" id="IPR053163">
    <property type="entry name" value="HTH-type_regulator_Rgg"/>
</dbReference>
<dbReference type="GO" id="GO:0003677">
    <property type="term" value="F:DNA binding"/>
    <property type="evidence" value="ECO:0007669"/>
    <property type="project" value="InterPro"/>
</dbReference>
<dbReference type="PROSITE" id="PS50943">
    <property type="entry name" value="HTH_CROC1"/>
    <property type="match status" value="1"/>
</dbReference>
<evidence type="ECO:0000313" key="2">
    <source>
        <dbReference type="EMBL" id="MDT1973167.1"/>
    </source>
</evidence>
<dbReference type="AlphaFoldDB" id="A0AAW8R6V6"/>
<reference evidence="2" key="1">
    <citation type="submission" date="2022-04" db="EMBL/GenBank/DDBJ databases">
        <title>Draft genome sequences of lactic acid bacteria (LAB) strains involved in meat spoilage.</title>
        <authorList>
            <person name="Palevich N."/>
        </authorList>
    </citation>
    <scope>NUCLEOTIDE SEQUENCE</scope>
    <source>
        <strain evidence="2">9-14</strain>
    </source>
</reference>
<dbReference type="SUPFAM" id="SSF47413">
    <property type="entry name" value="lambda repressor-like DNA-binding domains"/>
    <property type="match status" value="1"/>
</dbReference>
<dbReference type="InterPro" id="IPR010057">
    <property type="entry name" value="Transcription_activator_Rgg_C"/>
</dbReference>
<dbReference type="PANTHER" id="PTHR37038:SF12">
    <property type="entry name" value="TRANSCRIPTIONAL REGULATOR"/>
    <property type="match status" value="1"/>
</dbReference>
<evidence type="ECO:0000313" key="3">
    <source>
        <dbReference type="Proteomes" id="UP001249945"/>
    </source>
</evidence>
<dbReference type="InterPro" id="IPR010982">
    <property type="entry name" value="Lambda_DNA-bd_dom_sf"/>
</dbReference>
<dbReference type="SMART" id="SM00530">
    <property type="entry name" value="HTH_XRE"/>
    <property type="match status" value="1"/>
</dbReference>
<sequence length="296" mass="35309">MTYGELIREIRIKKNITQKYLYQSIMSKSYAIRFEQGKHEISFFLFNQILEKIPMEVDEFLYIYNHYHESQSESFYNEYGHYGNINDITGLVNLKNKISNAVDNNQINLKIAELTARIDQLNDYNETGLYSKEKIDEQALNLITAHLENIQDWTIDELRFLANTIDYIDYKERLDYFKLLLPKIRKYKEFGRGKKVICTLLINAVRESILLLDIETAKILLKELDYFSNGIEELFFRISYFYYIGLILIYEKELLDGEKKVNNAIDTLENLEFHYQANLFKETYTQFKKIVAMQEQ</sequence>
<proteinExistence type="predicted"/>
<gene>
    <name evidence="2" type="ORF">MX635_02025</name>
</gene>
<name>A0AAW8R6V6_CARDV</name>
<dbReference type="PANTHER" id="PTHR37038">
    <property type="entry name" value="TRANSCRIPTIONAL REGULATOR-RELATED"/>
    <property type="match status" value="1"/>
</dbReference>
<dbReference type="RefSeq" id="WP_311779887.1">
    <property type="nucleotide sequence ID" value="NZ_JALRMR010000002.1"/>
</dbReference>
<protein>
    <recommendedName>
        <fullName evidence="1">HTH cro/C1-type domain-containing protein</fullName>
    </recommendedName>
</protein>
<organism evidence="2 3">
    <name type="scientific">Carnobacterium divergens</name>
    <name type="common">Lactobacillus divergens</name>
    <dbReference type="NCBI Taxonomy" id="2748"/>
    <lineage>
        <taxon>Bacteria</taxon>
        <taxon>Bacillati</taxon>
        <taxon>Bacillota</taxon>
        <taxon>Bacilli</taxon>
        <taxon>Lactobacillales</taxon>
        <taxon>Carnobacteriaceae</taxon>
        <taxon>Carnobacterium</taxon>
    </lineage>
</organism>
<dbReference type="Gene3D" id="1.10.260.40">
    <property type="entry name" value="lambda repressor-like DNA-binding domains"/>
    <property type="match status" value="1"/>
</dbReference>
<feature type="domain" description="HTH cro/C1-type" evidence="1">
    <location>
        <begin position="7"/>
        <end position="60"/>
    </location>
</feature>